<gene>
    <name evidence="5" type="ORF">Aru02nite_20740</name>
</gene>
<proteinExistence type="predicted"/>
<dbReference type="PROSITE" id="PS01117">
    <property type="entry name" value="HTH_MARR_1"/>
    <property type="match status" value="1"/>
</dbReference>
<dbReference type="GO" id="GO:0003677">
    <property type="term" value="F:DNA binding"/>
    <property type="evidence" value="ECO:0007669"/>
    <property type="project" value="UniProtKB-KW"/>
</dbReference>
<dbReference type="PROSITE" id="PS50995">
    <property type="entry name" value="HTH_MARR_2"/>
    <property type="match status" value="1"/>
</dbReference>
<comment type="caution">
    <text evidence="5">The sequence shown here is derived from an EMBL/GenBank/DDBJ whole genome shotgun (WGS) entry which is preliminary data.</text>
</comment>
<feature type="domain" description="HTH marR-type" evidence="4">
    <location>
        <begin position="14"/>
        <end position="144"/>
    </location>
</feature>
<dbReference type="Gene3D" id="1.10.10.10">
    <property type="entry name" value="Winged helix-like DNA-binding domain superfamily/Winged helix DNA-binding domain"/>
    <property type="match status" value="1"/>
</dbReference>
<dbReference type="InterPro" id="IPR036390">
    <property type="entry name" value="WH_DNA-bd_sf"/>
</dbReference>
<dbReference type="SMART" id="SM00347">
    <property type="entry name" value="HTH_MARR"/>
    <property type="match status" value="1"/>
</dbReference>
<keyword evidence="6" id="KW-1185">Reference proteome</keyword>
<name>A0A8J3J316_9ACTN</name>
<dbReference type="EMBL" id="BOMB01000011">
    <property type="protein sequence ID" value="GID11185.1"/>
    <property type="molecule type" value="Genomic_DNA"/>
</dbReference>
<dbReference type="InterPro" id="IPR000835">
    <property type="entry name" value="HTH_MarR-typ"/>
</dbReference>
<sequence length="160" mass="16822">MTTTRGDDGPVPEFAMALTGLMQAARRTRGRVQRQLTDLSAAQLIALQAVDRVGEKGVVAVAADIGIAQPTATRTVRALVERGLVERATDPSDGRGSVLRLTDAGGTTLAAARGLFLDLLDGVWQDMTAAERDICVPLLHKLTALLDRLNSADGSTHGHG</sequence>
<dbReference type="RefSeq" id="WP_203657075.1">
    <property type="nucleotide sequence ID" value="NZ_BAAAZM010000032.1"/>
</dbReference>
<dbReference type="GO" id="GO:0003700">
    <property type="term" value="F:DNA-binding transcription factor activity"/>
    <property type="evidence" value="ECO:0007669"/>
    <property type="project" value="InterPro"/>
</dbReference>
<evidence type="ECO:0000259" key="4">
    <source>
        <dbReference type="PROSITE" id="PS50995"/>
    </source>
</evidence>
<accession>A0A8J3J316</accession>
<evidence type="ECO:0000256" key="3">
    <source>
        <dbReference type="ARBA" id="ARBA00023163"/>
    </source>
</evidence>
<dbReference type="PRINTS" id="PR00598">
    <property type="entry name" value="HTHMARR"/>
</dbReference>
<protein>
    <recommendedName>
        <fullName evidence="4">HTH marR-type domain-containing protein</fullName>
    </recommendedName>
</protein>
<dbReference type="SUPFAM" id="SSF46785">
    <property type="entry name" value="Winged helix' DNA-binding domain"/>
    <property type="match status" value="1"/>
</dbReference>
<dbReference type="PANTHER" id="PTHR39515:SF2">
    <property type="entry name" value="HTH-TYPE TRANSCRIPTIONAL REGULATOR RV0880"/>
    <property type="match status" value="1"/>
</dbReference>
<keyword evidence="2" id="KW-0238">DNA-binding</keyword>
<dbReference type="InterPro" id="IPR023187">
    <property type="entry name" value="Tscrpt_reg_MarR-type_CS"/>
</dbReference>
<dbReference type="InterPro" id="IPR052526">
    <property type="entry name" value="HTH-type_Bedaq_tolerance"/>
</dbReference>
<reference evidence="5" key="1">
    <citation type="submission" date="2021-01" db="EMBL/GenBank/DDBJ databases">
        <title>Whole genome shotgun sequence of Actinocatenispora rupis NBRC 107355.</title>
        <authorList>
            <person name="Komaki H."/>
            <person name="Tamura T."/>
        </authorList>
    </citation>
    <scope>NUCLEOTIDE SEQUENCE</scope>
    <source>
        <strain evidence="5">NBRC 107355</strain>
    </source>
</reference>
<dbReference type="PANTHER" id="PTHR39515">
    <property type="entry name" value="CONSERVED PROTEIN"/>
    <property type="match status" value="1"/>
</dbReference>
<dbReference type="InterPro" id="IPR036388">
    <property type="entry name" value="WH-like_DNA-bd_sf"/>
</dbReference>
<dbReference type="Pfam" id="PF12802">
    <property type="entry name" value="MarR_2"/>
    <property type="match status" value="1"/>
</dbReference>
<organism evidence="5 6">
    <name type="scientific">Actinocatenispora rupis</name>
    <dbReference type="NCBI Taxonomy" id="519421"/>
    <lineage>
        <taxon>Bacteria</taxon>
        <taxon>Bacillati</taxon>
        <taxon>Actinomycetota</taxon>
        <taxon>Actinomycetes</taxon>
        <taxon>Micromonosporales</taxon>
        <taxon>Micromonosporaceae</taxon>
        <taxon>Actinocatenispora</taxon>
    </lineage>
</organism>
<keyword evidence="3" id="KW-0804">Transcription</keyword>
<keyword evidence="1" id="KW-0805">Transcription regulation</keyword>
<evidence type="ECO:0000313" key="5">
    <source>
        <dbReference type="EMBL" id="GID11185.1"/>
    </source>
</evidence>
<evidence type="ECO:0000313" key="6">
    <source>
        <dbReference type="Proteomes" id="UP000612808"/>
    </source>
</evidence>
<dbReference type="Proteomes" id="UP000612808">
    <property type="component" value="Unassembled WGS sequence"/>
</dbReference>
<dbReference type="AlphaFoldDB" id="A0A8J3J316"/>
<evidence type="ECO:0000256" key="1">
    <source>
        <dbReference type="ARBA" id="ARBA00023015"/>
    </source>
</evidence>
<evidence type="ECO:0000256" key="2">
    <source>
        <dbReference type="ARBA" id="ARBA00023125"/>
    </source>
</evidence>